<evidence type="ECO:0000256" key="1">
    <source>
        <dbReference type="ARBA" id="ARBA00006915"/>
    </source>
</evidence>
<keyword evidence="8" id="KW-1185">Reference proteome</keyword>
<dbReference type="SUPFAM" id="SSF54680">
    <property type="entry name" value="Pyrimidine nucleoside phosphorylase C-terminal domain"/>
    <property type="match status" value="1"/>
</dbReference>
<dbReference type="GO" id="GO:0016154">
    <property type="term" value="F:pyrimidine-nucleoside phosphorylase activity"/>
    <property type="evidence" value="ECO:0007669"/>
    <property type="project" value="InterPro"/>
</dbReference>
<dbReference type="InParanoid" id="A0A2R5G5E7"/>
<dbReference type="GO" id="GO:0004645">
    <property type="term" value="F:1,4-alpha-oligoglucan phosphorylase activity"/>
    <property type="evidence" value="ECO:0007669"/>
    <property type="project" value="InterPro"/>
</dbReference>
<feature type="region of interest" description="Disordered" evidence="5">
    <location>
        <begin position="24"/>
        <end position="76"/>
    </location>
</feature>
<name>A0A2R5G5E7_9STRA</name>
<comment type="similarity">
    <text evidence="1">Belongs to the thymidine/pyrimidine-nucleoside phosphorylase family.</text>
</comment>
<feature type="domain" description="Pyrimidine nucleoside phosphorylase C-terminal" evidence="6">
    <location>
        <begin position="442"/>
        <end position="502"/>
    </location>
</feature>
<dbReference type="SUPFAM" id="SSF47648">
    <property type="entry name" value="Nucleoside phosphorylase/phosphoribosyltransferase N-terminal domain"/>
    <property type="match status" value="1"/>
</dbReference>
<organism evidence="7 8">
    <name type="scientific">Hondaea fermentalgiana</name>
    <dbReference type="NCBI Taxonomy" id="2315210"/>
    <lineage>
        <taxon>Eukaryota</taxon>
        <taxon>Sar</taxon>
        <taxon>Stramenopiles</taxon>
        <taxon>Bigyra</taxon>
        <taxon>Labyrinthulomycetes</taxon>
        <taxon>Thraustochytrida</taxon>
        <taxon>Thraustochytriidae</taxon>
        <taxon>Hondaea</taxon>
    </lineage>
</organism>
<dbReference type="InterPro" id="IPR000312">
    <property type="entry name" value="Glycosyl_Trfase_fam3"/>
</dbReference>
<protein>
    <submittedName>
        <fullName evidence="7">Thymidine phosphorylase</fullName>
    </submittedName>
</protein>
<evidence type="ECO:0000259" key="6">
    <source>
        <dbReference type="SMART" id="SM00941"/>
    </source>
</evidence>
<keyword evidence="3" id="KW-0328">Glycosyltransferase</keyword>
<evidence type="ECO:0000256" key="4">
    <source>
        <dbReference type="ARBA" id="ARBA00022679"/>
    </source>
</evidence>
<evidence type="ECO:0000313" key="7">
    <source>
        <dbReference type="EMBL" id="GBG25765.1"/>
    </source>
</evidence>
<dbReference type="Gene3D" id="3.90.1170.30">
    <property type="entry name" value="Pyrimidine nucleoside phosphorylase-like, C-terminal domain"/>
    <property type="match status" value="1"/>
</dbReference>
<evidence type="ECO:0000256" key="3">
    <source>
        <dbReference type="ARBA" id="ARBA00022676"/>
    </source>
</evidence>
<proteinExistence type="inferred from homology"/>
<dbReference type="Pfam" id="PF00591">
    <property type="entry name" value="Glycos_transf_3"/>
    <property type="match status" value="1"/>
</dbReference>
<dbReference type="FunFam" id="3.40.1030.10:FF:000003">
    <property type="entry name" value="Pyrimidine-nucleoside phosphorylase"/>
    <property type="match status" value="1"/>
</dbReference>
<dbReference type="Pfam" id="PF02885">
    <property type="entry name" value="Glycos_trans_3N"/>
    <property type="match status" value="1"/>
</dbReference>
<dbReference type="SUPFAM" id="SSF52418">
    <property type="entry name" value="Nucleoside phosphorylase/phosphoribosyltransferase catalytic domain"/>
    <property type="match status" value="1"/>
</dbReference>
<evidence type="ECO:0000313" key="8">
    <source>
        <dbReference type="Proteomes" id="UP000241890"/>
    </source>
</evidence>
<dbReference type="InterPro" id="IPR035902">
    <property type="entry name" value="Nuc_phospho_transferase"/>
</dbReference>
<dbReference type="InterPro" id="IPR036320">
    <property type="entry name" value="Glycosyl_Trfase_fam3_N_dom_sf"/>
</dbReference>
<dbReference type="Gene3D" id="1.20.970.10">
    <property type="entry name" value="Transferase, Pyrimidine Nucleoside Phosphorylase, Chain C"/>
    <property type="match status" value="1"/>
</dbReference>
<dbReference type="Pfam" id="PF07831">
    <property type="entry name" value="PYNP_C"/>
    <property type="match status" value="1"/>
</dbReference>
<dbReference type="InterPro" id="IPR036566">
    <property type="entry name" value="PYNP-like_C_sf"/>
</dbReference>
<dbReference type="SMART" id="SM00941">
    <property type="entry name" value="PYNP_C"/>
    <property type="match status" value="1"/>
</dbReference>
<feature type="compositionally biased region" description="Low complexity" evidence="5">
    <location>
        <begin position="24"/>
        <end position="46"/>
    </location>
</feature>
<dbReference type="GO" id="GO:0005829">
    <property type="term" value="C:cytosol"/>
    <property type="evidence" value="ECO:0007669"/>
    <property type="project" value="TreeGrafter"/>
</dbReference>
<reference evidence="7 8" key="1">
    <citation type="submission" date="2017-12" db="EMBL/GenBank/DDBJ databases">
        <title>Sequencing, de novo assembly and annotation of complete genome of a new Thraustochytrid species, strain FCC1311.</title>
        <authorList>
            <person name="Sedici K."/>
            <person name="Godart F."/>
            <person name="Aiese Cigliano R."/>
            <person name="Sanseverino W."/>
            <person name="Barakat M."/>
            <person name="Ortet P."/>
            <person name="Marechal E."/>
            <person name="Cagnac O."/>
            <person name="Amato A."/>
        </authorList>
    </citation>
    <scope>NUCLEOTIDE SEQUENCE [LARGE SCALE GENOMIC DNA]</scope>
</reference>
<dbReference type="NCBIfam" id="NF004490">
    <property type="entry name" value="PRK05820.1"/>
    <property type="match status" value="1"/>
</dbReference>
<comment type="subunit">
    <text evidence="2">Homodimer.</text>
</comment>
<dbReference type="Gene3D" id="3.40.1030.10">
    <property type="entry name" value="Nucleoside phosphorylase/phosphoribosyltransferase catalytic domain"/>
    <property type="match status" value="1"/>
</dbReference>
<sequence length="568" mass="60435">MTLSGLARTRRAVWTLTQRRGKATAQAQAQAHTQALGGATASSSSSVRSQNDALSGNAVGADEEERSQRLLRRNTSIPGFSPSELIVKKRNGRRLSREEIDWFIQGFHRGDIEDYQMSALLMTIAIKGMSNQEASDLTLSMVRTGSTANLASIRPDMPKIDKHSTGGVGDSTSLILAPLMASMGVVVPILSGRTLGHTGGTLDKIDSIPGCHTTLSNEEFMEVLERTGAAFASPDATGFAPVDSSIYSLRDVSGSVDSIALVASSVMSKKLAANPDALLLDVKRGRGAFFNNLNDTASLASMMCSIGEDAGIHTMALITCMDHVLGGSVGNWLEVQEAVRILAASKHDVGADPRFETSDEALSDLRDLALSEAAVMLGLAGKAGSFREGFEMARDKLETGAGLDKLAEIVAAQDGDPRVLFNLSAATPPLYTQTLYAEEDVVIQDVNARDIGNAATLLGAGRTFAGDAIDAHAGICIHAKVGEVVRRGEPVFTAMVRDPTVTPPSGNPDTDYLFLGGEREYRLRLSRGFDLACRGVVLAQNRPENHVQPAPLIEYLVDARGVQPFKNL</sequence>
<dbReference type="InterPro" id="IPR018090">
    <property type="entry name" value="Pyrmidine_PPas_bac/euk"/>
</dbReference>
<dbReference type="InterPro" id="IPR000053">
    <property type="entry name" value="Thymidine/pyrmidine_PPase"/>
</dbReference>
<dbReference type="InterPro" id="IPR017459">
    <property type="entry name" value="Glycosyl_Trfase_fam3_N_dom"/>
</dbReference>
<dbReference type="GO" id="GO:0006213">
    <property type="term" value="P:pyrimidine nucleoside metabolic process"/>
    <property type="evidence" value="ECO:0007669"/>
    <property type="project" value="InterPro"/>
</dbReference>
<dbReference type="GO" id="GO:0006206">
    <property type="term" value="P:pyrimidine nucleobase metabolic process"/>
    <property type="evidence" value="ECO:0007669"/>
    <property type="project" value="InterPro"/>
</dbReference>
<evidence type="ECO:0000256" key="2">
    <source>
        <dbReference type="ARBA" id="ARBA00011738"/>
    </source>
</evidence>
<dbReference type="EMBL" id="BEYU01000015">
    <property type="protein sequence ID" value="GBG25765.1"/>
    <property type="molecule type" value="Genomic_DNA"/>
</dbReference>
<dbReference type="AlphaFoldDB" id="A0A2R5G5E7"/>
<comment type="caution">
    <text evidence="7">The sequence shown here is derived from an EMBL/GenBank/DDBJ whole genome shotgun (WGS) entry which is preliminary data.</text>
</comment>
<dbReference type="PANTHER" id="PTHR10515:SF0">
    <property type="entry name" value="THYMIDINE PHOSPHORYLASE"/>
    <property type="match status" value="1"/>
</dbReference>
<dbReference type="OrthoDB" id="445007at2759"/>
<dbReference type="Proteomes" id="UP000241890">
    <property type="component" value="Unassembled WGS sequence"/>
</dbReference>
<keyword evidence="4" id="KW-0808">Transferase</keyword>
<dbReference type="InterPro" id="IPR013102">
    <property type="entry name" value="PYNP_C"/>
</dbReference>
<evidence type="ECO:0000256" key="5">
    <source>
        <dbReference type="SAM" id="MobiDB-lite"/>
    </source>
</evidence>
<accession>A0A2R5G5E7</accession>
<dbReference type="PANTHER" id="PTHR10515">
    <property type="entry name" value="THYMIDINE PHOSPHORYLASE"/>
    <property type="match status" value="1"/>
</dbReference>
<dbReference type="NCBIfam" id="TIGR02644">
    <property type="entry name" value="Y_phosphoryl"/>
    <property type="match status" value="1"/>
</dbReference>
<gene>
    <name evidence="7" type="ORF">FCC1311_019842</name>
</gene>